<dbReference type="KEGG" id="nvi:100122415"/>
<dbReference type="RefSeq" id="XP_032456808.1">
    <property type="nucleotide sequence ID" value="XM_032600917.1"/>
</dbReference>
<reference evidence="1" key="1">
    <citation type="submission" date="2021-01" db="UniProtKB">
        <authorList>
            <consortium name="EnsemblMetazoa"/>
        </authorList>
    </citation>
    <scope>IDENTIFICATION</scope>
</reference>
<evidence type="ECO:0000313" key="1">
    <source>
        <dbReference type="EnsemblMetazoa" id="XP_032456808"/>
    </source>
</evidence>
<dbReference type="Proteomes" id="UP000002358">
    <property type="component" value="Chromosome 5"/>
</dbReference>
<accession>A0A7M7R3F3</accession>
<keyword evidence="2" id="KW-1185">Reference proteome</keyword>
<dbReference type="InParanoid" id="A0A7M7R3F3"/>
<name>A0A7M7R3F3_NASVI</name>
<proteinExistence type="predicted"/>
<sequence length="137" mass="14449">MLHAPDTLGRERAHAAAVTNTSTRVAIYCVLSSEESTFRATNITRVSVAGIISTSLVLEPTTSPVKSFSSAAADMKLLIFMLLIVVTMSAAQLIPKIFGEPCNGAQNALCSTKCLFGNKICVKSEASLGYTCTCINA</sequence>
<evidence type="ECO:0000313" key="2">
    <source>
        <dbReference type="Proteomes" id="UP000002358"/>
    </source>
</evidence>
<dbReference type="EnsemblMetazoa" id="XM_032600917">
    <property type="protein sequence ID" value="XP_032456808"/>
    <property type="gene ID" value="LOC100122415"/>
</dbReference>
<organism evidence="1 2">
    <name type="scientific">Nasonia vitripennis</name>
    <name type="common">Parasitic wasp</name>
    <dbReference type="NCBI Taxonomy" id="7425"/>
    <lineage>
        <taxon>Eukaryota</taxon>
        <taxon>Metazoa</taxon>
        <taxon>Ecdysozoa</taxon>
        <taxon>Arthropoda</taxon>
        <taxon>Hexapoda</taxon>
        <taxon>Insecta</taxon>
        <taxon>Pterygota</taxon>
        <taxon>Neoptera</taxon>
        <taxon>Endopterygota</taxon>
        <taxon>Hymenoptera</taxon>
        <taxon>Apocrita</taxon>
        <taxon>Proctotrupomorpha</taxon>
        <taxon>Chalcidoidea</taxon>
        <taxon>Pteromalidae</taxon>
        <taxon>Pteromalinae</taxon>
        <taxon>Nasonia</taxon>
    </lineage>
</organism>
<dbReference type="GeneID" id="100122415"/>
<protein>
    <submittedName>
        <fullName evidence="1">Uncharacterized protein</fullName>
    </submittedName>
</protein>
<dbReference type="AlphaFoldDB" id="A0A7M7R3F3"/>